<dbReference type="PANTHER" id="PTHR30344:SF1">
    <property type="entry name" value="6-PHOSPHOGLUCONOLACTONASE"/>
    <property type="match status" value="1"/>
</dbReference>
<dbReference type="PROSITE" id="PS51257">
    <property type="entry name" value="PROKAR_LIPOPROTEIN"/>
    <property type="match status" value="1"/>
</dbReference>
<accession>F3ZQD3</accession>
<proteinExistence type="inferred from homology"/>
<dbReference type="HOGENOM" id="CLU_038716_3_0_10"/>
<reference evidence="3 4" key="1">
    <citation type="journal article" date="2011" name="Stand. Genomic Sci.">
        <title>Non-contiguous finished genome sequence of Bacteroides coprosuis type strain (PC139).</title>
        <authorList>
            <person name="Land M."/>
            <person name="Held B."/>
            <person name="Gronow S."/>
            <person name="Abt B."/>
            <person name="Lucas S."/>
            <person name="Del Rio T.G."/>
            <person name="Nolan M."/>
            <person name="Tice H."/>
            <person name="Cheng J.F."/>
            <person name="Pitluck S."/>
            <person name="Liolios K."/>
            <person name="Pagani I."/>
            <person name="Ivanova N."/>
            <person name="Mavromatis K."/>
            <person name="Mikhailova N."/>
            <person name="Pati A."/>
            <person name="Tapia R."/>
            <person name="Han C."/>
            <person name="Goodwin L."/>
            <person name="Chen A."/>
            <person name="Palaniappan K."/>
            <person name="Hauser L."/>
            <person name="Brambilla E.M."/>
            <person name="Rohde M."/>
            <person name="Goker M."/>
            <person name="Detter J.C."/>
            <person name="Woyke T."/>
            <person name="Bristow J."/>
            <person name="Eisen J.A."/>
            <person name="Markowitz V."/>
            <person name="Hugenholtz P."/>
            <person name="Kyrpides N.C."/>
            <person name="Klenk H.P."/>
            <person name="Lapidus A."/>
        </authorList>
    </citation>
    <scope>NUCLEOTIDE SEQUENCE</scope>
    <source>
        <strain evidence="3 4">DSM 18011</strain>
    </source>
</reference>
<keyword evidence="2" id="KW-0119">Carbohydrate metabolism</keyword>
<dbReference type="OrthoDB" id="9790815at2"/>
<sequence>MIQKLFILISVLGIFSSCMKHKDKNYDVYMAVGTYTQKESEGVYLLKLNTETGESLFVDTLEVENPSYLTISSTQDKMYIVTESNDMMRDAVHQVAIDKEKGKLQLEHSILTQGAAPCYVLEIPSSHKVVTANYMSGSISVFTQDDNNNLVDLVEIIPFFGNGPIKERQEQSHLHCVYLSPDDHYLFANDLGSDKIYRFNLDSVGLGLSDVCFPLKPGAGPRHTVFHPNQKWAYTITELSGEVVAYKYQDGILHEFQSIIADSLQVQGSGDIQISPNGKFLYASNRLAGDGVAIFRVDPKTGGLERIGYQFTGKHPRNINITPNGKYLVVACRDEDSIEFYEIDYKTGRLLPTPFSINISMPVCIKFFSN</sequence>
<dbReference type="AlphaFoldDB" id="F3ZQD3"/>
<evidence type="ECO:0000256" key="1">
    <source>
        <dbReference type="ARBA" id="ARBA00005564"/>
    </source>
</evidence>
<dbReference type="GO" id="GO:0006006">
    <property type="term" value="P:glucose metabolic process"/>
    <property type="evidence" value="ECO:0007669"/>
    <property type="project" value="UniProtKB-KW"/>
</dbReference>
<dbReference type="InterPro" id="IPR019405">
    <property type="entry name" value="Lactonase_7-beta_prop"/>
</dbReference>
<dbReference type="PANTHER" id="PTHR30344">
    <property type="entry name" value="6-PHOSPHOGLUCONOLACTONASE-RELATED"/>
    <property type="match status" value="1"/>
</dbReference>
<dbReference type="GO" id="GO:0005829">
    <property type="term" value="C:cytosol"/>
    <property type="evidence" value="ECO:0007669"/>
    <property type="project" value="TreeGrafter"/>
</dbReference>
<dbReference type="InterPro" id="IPR050282">
    <property type="entry name" value="Cycloisomerase_2"/>
</dbReference>
<dbReference type="STRING" id="679937.Bcop_0292"/>
<protein>
    <submittedName>
        <fullName evidence="3">Lactonase, 7-bladed beta propeller</fullName>
    </submittedName>
</protein>
<keyword evidence="4" id="KW-1185">Reference proteome</keyword>
<dbReference type="Gene3D" id="2.130.10.10">
    <property type="entry name" value="YVTN repeat-like/Quinoprotein amine dehydrogenase"/>
    <property type="match status" value="1"/>
</dbReference>
<dbReference type="EMBL" id="CM001167">
    <property type="protein sequence ID" value="EGJ70511.1"/>
    <property type="molecule type" value="Genomic_DNA"/>
</dbReference>
<gene>
    <name evidence="3" type="ORF">Bcop_0292</name>
</gene>
<dbReference type="Proteomes" id="UP000018439">
    <property type="component" value="Chromosome"/>
</dbReference>
<dbReference type="eggNOG" id="COG2706">
    <property type="taxonomic scope" value="Bacteria"/>
</dbReference>
<dbReference type="GO" id="GO:0017057">
    <property type="term" value="F:6-phosphogluconolactonase activity"/>
    <property type="evidence" value="ECO:0007669"/>
    <property type="project" value="TreeGrafter"/>
</dbReference>
<organism evidence="3 4">
    <name type="scientific">Bacteroides coprosuis DSM 18011</name>
    <dbReference type="NCBI Taxonomy" id="679937"/>
    <lineage>
        <taxon>Bacteria</taxon>
        <taxon>Pseudomonadati</taxon>
        <taxon>Bacteroidota</taxon>
        <taxon>Bacteroidia</taxon>
        <taxon>Bacteroidales</taxon>
        <taxon>Bacteroidaceae</taxon>
        <taxon>Bacteroides</taxon>
    </lineage>
</organism>
<dbReference type="Pfam" id="PF10282">
    <property type="entry name" value="Lactonase"/>
    <property type="match status" value="1"/>
</dbReference>
<evidence type="ECO:0000313" key="3">
    <source>
        <dbReference type="EMBL" id="EGJ70511.1"/>
    </source>
</evidence>
<comment type="similarity">
    <text evidence="1">Belongs to the cycloisomerase 2 family.</text>
</comment>
<dbReference type="InterPro" id="IPR011048">
    <property type="entry name" value="Haem_d1_sf"/>
</dbReference>
<evidence type="ECO:0000256" key="2">
    <source>
        <dbReference type="ARBA" id="ARBA00022526"/>
    </source>
</evidence>
<dbReference type="SUPFAM" id="SSF51004">
    <property type="entry name" value="C-terminal (heme d1) domain of cytochrome cd1-nitrite reductase"/>
    <property type="match status" value="1"/>
</dbReference>
<dbReference type="InterPro" id="IPR015943">
    <property type="entry name" value="WD40/YVTN_repeat-like_dom_sf"/>
</dbReference>
<keyword evidence="2" id="KW-0313">Glucose metabolism</keyword>
<name>F3ZQD3_9BACE</name>
<evidence type="ECO:0000313" key="4">
    <source>
        <dbReference type="Proteomes" id="UP000018439"/>
    </source>
</evidence>